<dbReference type="EC" id="5.4.2.11" evidence="3"/>
<dbReference type="SMART" id="SM00855">
    <property type="entry name" value="PGAM"/>
    <property type="match status" value="2"/>
</dbReference>
<feature type="signal peptide" evidence="10">
    <location>
        <begin position="1"/>
        <end position="21"/>
    </location>
</feature>
<protein>
    <recommendedName>
        <fullName evidence="3">phosphoglycerate mutase (2,3-diphosphoglycerate-dependent)</fullName>
        <ecNumber evidence="3">5.4.2.11</ecNumber>
    </recommendedName>
</protein>
<accession>A0A7S3KZP3</accession>
<dbReference type="PANTHER" id="PTHR11931">
    <property type="entry name" value="PHOSPHOGLYCERATE MUTASE"/>
    <property type="match status" value="1"/>
</dbReference>
<dbReference type="Gene3D" id="3.40.50.1240">
    <property type="entry name" value="Phosphoglycerate mutase-like"/>
    <property type="match status" value="2"/>
</dbReference>
<dbReference type="HAMAP" id="MF_01039">
    <property type="entry name" value="PGAM_GpmA"/>
    <property type="match status" value="2"/>
</dbReference>
<feature type="binding site" evidence="6">
    <location>
        <begin position="105"/>
        <end position="112"/>
    </location>
    <ligand>
        <name>substrate</name>
    </ligand>
</feature>
<dbReference type="EMBL" id="HBIM01002114">
    <property type="protein sequence ID" value="CAE0403654.1"/>
    <property type="molecule type" value="Transcribed_RNA"/>
</dbReference>
<dbReference type="GO" id="GO:0004619">
    <property type="term" value="F:phosphoglycerate mutase activity"/>
    <property type="evidence" value="ECO:0007669"/>
    <property type="project" value="UniProtKB-EC"/>
</dbReference>
<evidence type="ECO:0000256" key="7">
    <source>
        <dbReference type="PIRSR" id="PIRSR613078-3"/>
    </source>
</evidence>
<dbReference type="CDD" id="cd07067">
    <property type="entry name" value="HP_PGM_like"/>
    <property type="match status" value="2"/>
</dbReference>
<evidence type="ECO:0000256" key="5">
    <source>
        <dbReference type="ARBA" id="ARBA00023235"/>
    </source>
</evidence>
<proteinExistence type="inferred from homology"/>
<gene>
    <name evidence="11" type="ORF">ACOF00016_LOCUS1845</name>
</gene>
<keyword evidence="4" id="KW-0324">Glycolysis</keyword>
<feature type="coiled-coil region" evidence="8">
    <location>
        <begin position="362"/>
        <end position="392"/>
    </location>
</feature>
<reference evidence="11" key="1">
    <citation type="submission" date="2021-01" db="EMBL/GenBank/DDBJ databases">
        <authorList>
            <person name="Corre E."/>
            <person name="Pelletier E."/>
            <person name="Niang G."/>
            <person name="Scheremetjew M."/>
            <person name="Finn R."/>
            <person name="Kale V."/>
            <person name="Holt S."/>
            <person name="Cochrane G."/>
            <person name="Meng A."/>
            <person name="Brown T."/>
            <person name="Cohen L."/>
        </authorList>
    </citation>
    <scope>NUCLEOTIDE SEQUENCE</scope>
    <source>
        <strain evidence="11">CCMP127</strain>
    </source>
</reference>
<evidence type="ECO:0000256" key="6">
    <source>
        <dbReference type="PIRSR" id="PIRSR613078-2"/>
    </source>
</evidence>
<feature type="chain" id="PRO_5030835171" description="phosphoglycerate mutase (2,3-diphosphoglycerate-dependent)" evidence="10">
    <location>
        <begin position="22"/>
        <end position="751"/>
    </location>
</feature>
<comment type="similarity">
    <text evidence="2">Belongs to the phosphoglycerate mutase family. BPG-dependent PGAM subfamily.</text>
</comment>
<evidence type="ECO:0000256" key="2">
    <source>
        <dbReference type="ARBA" id="ARBA00006717"/>
    </source>
</evidence>
<evidence type="ECO:0000256" key="8">
    <source>
        <dbReference type="SAM" id="Coils"/>
    </source>
</evidence>
<dbReference type="NCBIfam" id="TIGR01258">
    <property type="entry name" value="pgm_1"/>
    <property type="match status" value="2"/>
</dbReference>
<evidence type="ECO:0000313" key="11">
    <source>
        <dbReference type="EMBL" id="CAE0403654.1"/>
    </source>
</evidence>
<name>A0A7S3KZP3_9STRA</name>
<feature type="binding site" evidence="6">
    <location>
        <position position="195"/>
    </location>
    <ligand>
        <name>substrate</name>
    </ligand>
</feature>
<feature type="binding site" evidence="6">
    <location>
        <begin position="211"/>
        <end position="212"/>
    </location>
    <ligand>
        <name>substrate</name>
    </ligand>
</feature>
<dbReference type="SUPFAM" id="SSF53254">
    <property type="entry name" value="Phosphoglycerate mutase-like"/>
    <property type="match status" value="2"/>
</dbReference>
<feature type="binding site" evidence="6">
    <location>
        <position position="157"/>
    </location>
    <ligand>
        <name>substrate</name>
    </ligand>
</feature>
<evidence type="ECO:0000256" key="1">
    <source>
        <dbReference type="ARBA" id="ARBA00000380"/>
    </source>
</evidence>
<evidence type="ECO:0000256" key="10">
    <source>
        <dbReference type="SAM" id="SignalP"/>
    </source>
</evidence>
<keyword evidence="10" id="KW-0732">Signal</keyword>
<feature type="site" description="Transition state stabilizer" evidence="7">
    <location>
        <position position="279"/>
    </location>
</feature>
<dbReference type="FunFam" id="3.40.50.1240:FF:000003">
    <property type="entry name" value="2,3-bisphosphoglycerate-dependent phosphoglycerate mutase"/>
    <property type="match status" value="1"/>
</dbReference>
<dbReference type="InterPro" id="IPR005952">
    <property type="entry name" value="Phosphogly_mut1"/>
</dbReference>
<keyword evidence="5" id="KW-0413">Isomerase</keyword>
<feature type="region of interest" description="Disordered" evidence="9">
    <location>
        <begin position="35"/>
        <end position="98"/>
    </location>
</feature>
<dbReference type="InterPro" id="IPR029033">
    <property type="entry name" value="His_PPase_superfam"/>
</dbReference>
<evidence type="ECO:0000256" key="4">
    <source>
        <dbReference type="ARBA" id="ARBA00023152"/>
    </source>
</evidence>
<dbReference type="GO" id="GO:0006096">
    <property type="term" value="P:glycolytic process"/>
    <property type="evidence" value="ECO:0007669"/>
    <property type="project" value="UniProtKB-KW"/>
</dbReference>
<feature type="compositionally biased region" description="Basic residues" evidence="9">
    <location>
        <begin position="89"/>
        <end position="98"/>
    </location>
</feature>
<sequence length="751" mass="85804">MTKITTLCMFLLGLLPPEVLGFQINFRTLLPRKATHTSPDEMSLEILSTTNSEDNRNPDIEDLTTSYSRSLHTIEQKKNGKQDASSRTTNRKTQRQKQGKLILVRCGQSEFNANQTFTGWNDPSLTDRGIQECQHVARLLQAEGFEIDTVYTSKLQRAIKSAWIILQELDALFLPVFKTFRLNQRMYGSLQGLSKKATAESLGVDSVQAWRRSLKAKPPKLPESDPSHPIHDRRYRDLPRSVIPSSESLLDCQERARPLWEHSIRPDLQAGKTVLVVAHEDSLKGLMREIDDITDDDTQQLRMPKGVPVVYRFDENMEPVVSGGYPGLNHTSGAFLEKPGRISELLLVQEQWKNDVGFQNQHSEKKRRQATLEASMQQLRRQQNLINEFESKNNPLQHIEDEPIQQLVERWTDDPCEFEDYEFFAAVDEEMVTPTVVPVPTKTPGTNPRQDGPFVVLIRHGRTPHNNLGLFTGWEDPPLADGGVDDARNAGRLLRRHGFEFDVVYTSWLTRAIQTAYYVLDELDSVWLPIVKSWRLNERMYGALTGKSKKMVSNEYGEEQLKKWRRGYTIRPPPTSSYSVNYPGNDERRAKHFQDLPISWRESLARSIEQRKLVLHRKFPKTESLADCMDRSIPFYTKCIKEEAVNHGKRVLITSHENAIRGILMHLCDIPEVAMNQLHLPNGLPLVYNVRGRCISLLDDGSGIDPMEVHDFGPAAKYLFKPCEITDDFYDSMMQGGVSKADKNTNGRLSP</sequence>
<dbReference type="Pfam" id="PF00300">
    <property type="entry name" value="His_Phos_1"/>
    <property type="match status" value="3"/>
</dbReference>
<dbReference type="AlphaFoldDB" id="A0A7S3KZP3"/>
<keyword evidence="8" id="KW-0175">Coiled coil</keyword>
<organism evidence="11">
    <name type="scientific">Amphora coffeiformis</name>
    <dbReference type="NCBI Taxonomy" id="265554"/>
    <lineage>
        <taxon>Eukaryota</taxon>
        <taxon>Sar</taxon>
        <taxon>Stramenopiles</taxon>
        <taxon>Ochrophyta</taxon>
        <taxon>Bacillariophyta</taxon>
        <taxon>Bacillariophyceae</taxon>
        <taxon>Bacillariophycidae</taxon>
        <taxon>Thalassiophysales</taxon>
        <taxon>Catenulaceae</taxon>
        <taxon>Amphora</taxon>
    </lineage>
</organism>
<evidence type="ECO:0000256" key="3">
    <source>
        <dbReference type="ARBA" id="ARBA00012028"/>
    </source>
</evidence>
<feature type="binding site" evidence="6">
    <location>
        <begin position="118"/>
        <end position="119"/>
    </location>
    <ligand>
        <name>substrate</name>
    </ligand>
</feature>
<feature type="compositionally biased region" description="Basic and acidic residues" evidence="9">
    <location>
        <begin position="72"/>
        <end position="81"/>
    </location>
</feature>
<dbReference type="InterPro" id="IPR013078">
    <property type="entry name" value="His_Pase_superF_clade-1"/>
</dbReference>
<evidence type="ECO:0000256" key="9">
    <source>
        <dbReference type="SAM" id="MobiDB-lite"/>
    </source>
</evidence>
<comment type="catalytic activity">
    <reaction evidence="1">
        <text>(2R)-2-phosphoglycerate = (2R)-3-phosphoglycerate</text>
        <dbReference type="Rhea" id="RHEA:15901"/>
        <dbReference type="ChEBI" id="CHEBI:58272"/>
        <dbReference type="ChEBI" id="CHEBI:58289"/>
        <dbReference type="EC" id="5.4.2.11"/>
    </reaction>
</comment>